<protein>
    <submittedName>
        <fullName evidence="1">Uncharacterized protein</fullName>
    </submittedName>
</protein>
<organism evidence="1 2">
    <name type="scientific">Streptomyces brasiliensis</name>
    <dbReference type="NCBI Taxonomy" id="1954"/>
    <lineage>
        <taxon>Bacteria</taxon>
        <taxon>Bacillati</taxon>
        <taxon>Actinomycetota</taxon>
        <taxon>Actinomycetes</taxon>
        <taxon>Kitasatosporales</taxon>
        <taxon>Streptomycetaceae</taxon>
        <taxon>Streptomyces</taxon>
    </lineage>
</organism>
<gene>
    <name evidence="1" type="ORF">GCM10010121_052000</name>
</gene>
<evidence type="ECO:0000313" key="1">
    <source>
        <dbReference type="EMBL" id="GGJ34320.1"/>
    </source>
</evidence>
<accession>A0A917L080</accession>
<dbReference type="Proteomes" id="UP000657574">
    <property type="component" value="Unassembled WGS sequence"/>
</dbReference>
<name>A0A917L080_9ACTN</name>
<reference evidence="1" key="1">
    <citation type="journal article" date="2014" name="Int. J. Syst. Evol. Microbiol.">
        <title>Complete genome sequence of Corynebacterium casei LMG S-19264T (=DSM 44701T), isolated from a smear-ripened cheese.</title>
        <authorList>
            <consortium name="US DOE Joint Genome Institute (JGI-PGF)"/>
            <person name="Walter F."/>
            <person name="Albersmeier A."/>
            <person name="Kalinowski J."/>
            <person name="Ruckert C."/>
        </authorList>
    </citation>
    <scope>NUCLEOTIDE SEQUENCE</scope>
    <source>
        <strain evidence="1">JCM 3086</strain>
    </source>
</reference>
<dbReference type="AlphaFoldDB" id="A0A917L080"/>
<keyword evidence="2" id="KW-1185">Reference proteome</keyword>
<evidence type="ECO:0000313" key="2">
    <source>
        <dbReference type="Proteomes" id="UP000657574"/>
    </source>
</evidence>
<dbReference type="EMBL" id="BMQA01000018">
    <property type="protein sequence ID" value="GGJ34320.1"/>
    <property type="molecule type" value="Genomic_DNA"/>
</dbReference>
<reference evidence="1" key="2">
    <citation type="submission" date="2020-09" db="EMBL/GenBank/DDBJ databases">
        <authorList>
            <person name="Sun Q."/>
            <person name="Ohkuma M."/>
        </authorList>
    </citation>
    <scope>NUCLEOTIDE SEQUENCE</scope>
    <source>
        <strain evidence="1">JCM 3086</strain>
    </source>
</reference>
<sequence length="67" mass="7039">MAGIATVTMLPSRIVISAPAHSTTRDAPREYVRDGATRAGDSIDVDMLAPTTLGARLVTEYIVGDHG</sequence>
<comment type="caution">
    <text evidence="1">The sequence shown here is derived from an EMBL/GenBank/DDBJ whole genome shotgun (WGS) entry which is preliminary data.</text>
</comment>
<proteinExistence type="predicted"/>